<protein>
    <submittedName>
        <fullName evidence="1">DUF3530 domain-containing protein</fullName>
    </submittedName>
</protein>
<evidence type="ECO:0000313" key="1">
    <source>
        <dbReference type="EMBL" id="HAR57086.1"/>
    </source>
</evidence>
<dbReference type="InterPro" id="IPR022529">
    <property type="entry name" value="DUF3530"/>
</dbReference>
<name>A0A348WRC4_9GAMM</name>
<gene>
    <name evidence="1" type="ORF">DCR58_09945</name>
</gene>
<accession>A0A348WRC4</accession>
<dbReference type="EMBL" id="DMUP01000244">
    <property type="protein sequence ID" value="HAR57086.1"/>
    <property type="molecule type" value="Genomic_DNA"/>
</dbReference>
<evidence type="ECO:0000313" key="2">
    <source>
        <dbReference type="Proteomes" id="UP000262878"/>
    </source>
</evidence>
<sequence length="264" mass="30077">MNIMRVAILLFVICWSVISHGQDDRARFVPPDEIVWLKDATEKDVQYLALQLEPLRSFERGQFVALPDWGLHPLQSSLIKSSYHEASKMGWRSWGLTPPSMLIQPTSLAHHTPDSEFTQPDDNALEPYRAALFKRLEALNEKVSQHPGFVVWLVEGISGALWIDWINKNPSAAPDAVILLDVYLPQPALNRVLGTKIAKLTFPVLDIKSASANRWVAKQWSMHETLSQKYQQLSYRPRSLLTRPPEAANELKSVIQGWFKFHGF</sequence>
<dbReference type="Pfam" id="PF12048">
    <property type="entry name" value="DUF3530"/>
    <property type="match status" value="1"/>
</dbReference>
<comment type="caution">
    <text evidence="1">The sequence shown here is derived from an EMBL/GenBank/DDBJ whole genome shotgun (WGS) entry which is preliminary data.</text>
</comment>
<organism evidence="1 2">
    <name type="scientific">Idiomarina baltica</name>
    <dbReference type="NCBI Taxonomy" id="190892"/>
    <lineage>
        <taxon>Bacteria</taxon>
        <taxon>Pseudomonadati</taxon>
        <taxon>Pseudomonadota</taxon>
        <taxon>Gammaproteobacteria</taxon>
        <taxon>Alteromonadales</taxon>
        <taxon>Idiomarinaceae</taxon>
        <taxon>Idiomarina</taxon>
    </lineage>
</organism>
<dbReference type="Proteomes" id="UP000262878">
    <property type="component" value="Unassembled WGS sequence"/>
</dbReference>
<dbReference type="STRING" id="314276.OS145_07851"/>
<dbReference type="AlphaFoldDB" id="A0A348WRC4"/>
<proteinExistence type="predicted"/>
<reference evidence="1 2" key="1">
    <citation type="journal article" date="2018" name="Nat. Biotechnol.">
        <title>A standardized bacterial taxonomy based on genome phylogeny substantially revises the tree of life.</title>
        <authorList>
            <person name="Parks D.H."/>
            <person name="Chuvochina M."/>
            <person name="Waite D.W."/>
            <person name="Rinke C."/>
            <person name="Skarshewski A."/>
            <person name="Chaumeil P.A."/>
            <person name="Hugenholtz P."/>
        </authorList>
    </citation>
    <scope>NUCLEOTIDE SEQUENCE [LARGE SCALE GENOMIC DNA]</scope>
    <source>
        <strain evidence="1">UBA9360</strain>
    </source>
</reference>